<dbReference type="PROSITE" id="PS50977">
    <property type="entry name" value="HTH_TETR_2"/>
    <property type="match status" value="1"/>
</dbReference>
<proteinExistence type="predicted"/>
<dbReference type="Gene3D" id="1.10.357.10">
    <property type="entry name" value="Tetracycline Repressor, domain 2"/>
    <property type="match status" value="1"/>
</dbReference>
<reference evidence="4 5" key="1">
    <citation type="submission" date="2021-07" db="EMBL/GenBank/DDBJ databases">
        <title>Actinomadura sp. PM05-2 isolated from lichen.</title>
        <authorList>
            <person name="Somphong A."/>
            <person name="Phongsopitanun W."/>
            <person name="Tanasupawat S."/>
            <person name="Peongsungnone V."/>
        </authorList>
    </citation>
    <scope>NUCLEOTIDE SEQUENCE [LARGE SCALE GENOMIC DNA]</scope>
    <source>
        <strain evidence="4 5">PM05-2</strain>
    </source>
</reference>
<dbReference type="Pfam" id="PF00440">
    <property type="entry name" value="TetR_N"/>
    <property type="match status" value="1"/>
</dbReference>
<feature type="domain" description="HTH tetR-type" evidence="3">
    <location>
        <begin position="6"/>
        <end position="67"/>
    </location>
</feature>
<keyword evidence="5" id="KW-1185">Reference proteome</keyword>
<evidence type="ECO:0000259" key="3">
    <source>
        <dbReference type="PROSITE" id="PS50977"/>
    </source>
</evidence>
<accession>A0ABS7G0Q2</accession>
<name>A0ABS7G0Q2_9ACTN</name>
<dbReference type="RefSeq" id="WP_220169526.1">
    <property type="nucleotide sequence ID" value="NZ_JAIBOA010000022.1"/>
</dbReference>
<evidence type="ECO:0000313" key="5">
    <source>
        <dbReference type="Proteomes" id="UP000774570"/>
    </source>
</evidence>
<evidence type="ECO:0000313" key="4">
    <source>
        <dbReference type="EMBL" id="MBW8486292.1"/>
    </source>
</evidence>
<protein>
    <submittedName>
        <fullName evidence="4">TetR family transcriptional regulator</fullName>
    </submittedName>
</protein>
<evidence type="ECO:0000256" key="1">
    <source>
        <dbReference type="ARBA" id="ARBA00023125"/>
    </source>
</evidence>
<dbReference type="InterPro" id="IPR009057">
    <property type="entry name" value="Homeodomain-like_sf"/>
</dbReference>
<feature type="DNA-binding region" description="H-T-H motif" evidence="2">
    <location>
        <begin position="30"/>
        <end position="49"/>
    </location>
</feature>
<dbReference type="Proteomes" id="UP000774570">
    <property type="component" value="Unassembled WGS sequence"/>
</dbReference>
<sequence>MPRDARATRASLLRAGARLFAEQGIDAARTRDIVALAGQANDSAVTYHFGSRQGLLAAILRAGVARMEPARARDLADLDGTDLDALVAAIVRPLADEARSEEGRDFLRIVAQVAGLAGVRRHALPEPVAGTALARQLDLLEKHLTARLPEPVALERMAALIAFLTAALADRTAQSAPLLPHDAYTAELTAMLAAALRAPTPWPA</sequence>
<organism evidence="4 5">
    <name type="scientific">Actinomadura parmotrematis</name>
    <dbReference type="NCBI Taxonomy" id="2864039"/>
    <lineage>
        <taxon>Bacteria</taxon>
        <taxon>Bacillati</taxon>
        <taxon>Actinomycetota</taxon>
        <taxon>Actinomycetes</taxon>
        <taxon>Streptosporangiales</taxon>
        <taxon>Thermomonosporaceae</taxon>
        <taxon>Actinomadura</taxon>
    </lineage>
</organism>
<dbReference type="EMBL" id="JAIBOA010000022">
    <property type="protein sequence ID" value="MBW8486292.1"/>
    <property type="molecule type" value="Genomic_DNA"/>
</dbReference>
<dbReference type="InterPro" id="IPR001647">
    <property type="entry name" value="HTH_TetR"/>
</dbReference>
<comment type="caution">
    <text evidence="4">The sequence shown here is derived from an EMBL/GenBank/DDBJ whole genome shotgun (WGS) entry which is preliminary data.</text>
</comment>
<dbReference type="SUPFAM" id="SSF46689">
    <property type="entry name" value="Homeodomain-like"/>
    <property type="match status" value="1"/>
</dbReference>
<keyword evidence="1 2" id="KW-0238">DNA-binding</keyword>
<gene>
    <name evidence="4" type="ORF">K1Y72_28255</name>
</gene>
<evidence type="ECO:0000256" key="2">
    <source>
        <dbReference type="PROSITE-ProRule" id="PRU00335"/>
    </source>
</evidence>